<dbReference type="InterPro" id="IPR011066">
    <property type="entry name" value="MscS_channel_C_sf"/>
</dbReference>
<evidence type="ECO:0000259" key="9">
    <source>
        <dbReference type="Pfam" id="PF21082"/>
    </source>
</evidence>
<dbReference type="Pfam" id="PF21082">
    <property type="entry name" value="MS_channel_3rd"/>
    <property type="match status" value="1"/>
</dbReference>
<dbReference type="SUPFAM" id="SSF82689">
    <property type="entry name" value="Mechanosensitive channel protein MscS (YggB), C-terminal domain"/>
    <property type="match status" value="1"/>
</dbReference>
<name>A0ABP7VPM8_9BACI</name>
<dbReference type="InterPro" id="IPR006685">
    <property type="entry name" value="MscS_channel_2nd"/>
</dbReference>
<comment type="similarity">
    <text evidence="2">Belongs to the MscS (TC 1.A.23) family.</text>
</comment>
<protein>
    <submittedName>
        <fullName evidence="11">Small-conductance mechanosensitive channel protein MscT</fullName>
    </submittedName>
</protein>
<comment type="caution">
    <text evidence="11">The sequence shown here is derived from an EMBL/GenBank/DDBJ whole genome shotgun (WGS) entry which is preliminary data.</text>
</comment>
<dbReference type="PANTHER" id="PTHR30460">
    <property type="entry name" value="MODERATE CONDUCTANCE MECHANOSENSITIVE CHANNEL YBIO"/>
    <property type="match status" value="1"/>
</dbReference>
<dbReference type="SUPFAM" id="SSF50182">
    <property type="entry name" value="Sm-like ribonucleoproteins"/>
    <property type="match status" value="1"/>
</dbReference>
<feature type="transmembrane region" description="Helical" evidence="7">
    <location>
        <begin position="6"/>
        <end position="28"/>
    </location>
</feature>
<evidence type="ECO:0000256" key="5">
    <source>
        <dbReference type="ARBA" id="ARBA00022989"/>
    </source>
</evidence>
<gene>
    <name evidence="11" type="primary">mscT</name>
    <name evidence="11" type="ORF">GCM10022410_16150</name>
</gene>
<dbReference type="SUPFAM" id="SSF82861">
    <property type="entry name" value="Mechanosensitive channel protein MscS (YggB), transmembrane region"/>
    <property type="match status" value="1"/>
</dbReference>
<sequence length="276" mass="30815">MSINFSTIIEVVIGTGLKIILLVAAYLITRTLGNKIISNVLQKATQRQKLSKARLVTLEKLILNIFSYLLIFIFITMLFGIFEVPIGPLIASAGVIGLAIGFGAQGLVSDVVTGFFILLEKQIEVGEYITVANYDGIVEEIGLRTTQIRSFDGTLNFIPNRQIESVANHSRGTMRALVDIHINYESDLDQTLEILNLVCQEFQSDERFVDGPNVIGVNELGATNMTIRIVGQTVNMEQWSAERDIRKAVKLALNTDRIKYPYPQQITRLIDDHKDD</sequence>
<feature type="domain" description="Mechanosensitive ion channel MscS" evidence="8">
    <location>
        <begin position="107"/>
        <end position="171"/>
    </location>
</feature>
<evidence type="ECO:0000256" key="7">
    <source>
        <dbReference type="SAM" id="Phobius"/>
    </source>
</evidence>
<evidence type="ECO:0000256" key="6">
    <source>
        <dbReference type="ARBA" id="ARBA00023136"/>
    </source>
</evidence>
<comment type="subcellular location">
    <subcellularLocation>
        <location evidence="1">Cell membrane</location>
        <topology evidence="1">Multi-pass membrane protein</topology>
    </subcellularLocation>
</comment>
<dbReference type="InterPro" id="IPR023408">
    <property type="entry name" value="MscS_beta-dom_sf"/>
</dbReference>
<dbReference type="InterPro" id="IPR049142">
    <property type="entry name" value="MS_channel_1st"/>
</dbReference>
<evidence type="ECO:0000313" key="12">
    <source>
        <dbReference type="Proteomes" id="UP001501734"/>
    </source>
</evidence>
<dbReference type="Gene3D" id="1.10.287.1260">
    <property type="match status" value="1"/>
</dbReference>
<keyword evidence="12" id="KW-1185">Reference proteome</keyword>
<evidence type="ECO:0000256" key="3">
    <source>
        <dbReference type="ARBA" id="ARBA00022475"/>
    </source>
</evidence>
<dbReference type="EMBL" id="BAABDL010000085">
    <property type="protein sequence ID" value="GAA4071258.1"/>
    <property type="molecule type" value="Genomic_DNA"/>
</dbReference>
<evidence type="ECO:0000313" key="11">
    <source>
        <dbReference type="EMBL" id="GAA4071258.1"/>
    </source>
</evidence>
<proteinExistence type="inferred from homology"/>
<dbReference type="InterPro" id="IPR011014">
    <property type="entry name" value="MscS_channel_TM-2"/>
</dbReference>
<feature type="transmembrane region" description="Helical" evidence="7">
    <location>
        <begin position="61"/>
        <end position="82"/>
    </location>
</feature>
<keyword evidence="3" id="KW-1003">Cell membrane</keyword>
<dbReference type="InterPro" id="IPR049278">
    <property type="entry name" value="MS_channel_C"/>
</dbReference>
<organism evidence="11 12">
    <name type="scientific">Amphibacillus indicireducens</name>
    <dbReference type="NCBI Taxonomy" id="1076330"/>
    <lineage>
        <taxon>Bacteria</taxon>
        <taxon>Bacillati</taxon>
        <taxon>Bacillota</taxon>
        <taxon>Bacilli</taxon>
        <taxon>Bacillales</taxon>
        <taxon>Bacillaceae</taxon>
        <taxon>Amphibacillus</taxon>
    </lineage>
</organism>
<feature type="transmembrane region" description="Helical" evidence="7">
    <location>
        <begin position="94"/>
        <end position="119"/>
    </location>
</feature>
<keyword evidence="4 7" id="KW-0812">Transmembrane</keyword>
<evidence type="ECO:0000259" key="10">
    <source>
        <dbReference type="Pfam" id="PF21088"/>
    </source>
</evidence>
<keyword evidence="5 7" id="KW-1133">Transmembrane helix</keyword>
<feature type="domain" description="Mechanosensitive ion channel transmembrane helices 2/3" evidence="10">
    <location>
        <begin position="64"/>
        <end position="105"/>
    </location>
</feature>
<dbReference type="Pfam" id="PF21088">
    <property type="entry name" value="MS_channel_1st"/>
    <property type="match status" value="1"/>
</dbReference>
<keyword evidence="6 7" id="KW-0472">Membrane</keyword>
<accession>A0ABP7VPM8</accession>
<dbReference type="InterPro" id="IPR045276">
    <property type="entry name" value="YbiO_bact"/>
</dbReference>
<dbReference type="Pfam" id="PF00924">
    <property type="entry name" value="MS_channel_2nd"/>
    <property type="match status" value="1"/>
</dbReference>
<feature type="domain" description="Mechanosensitive ion channel MscS C-terminal" evidence="9">
    <location>
        <begin position="178"/>
        <end position="259"/>
    </location>
</feature>
<dbReference type="Gene3D" id="2.30.30.60">
    <property type="match status" value="1"/>
</dbReference>
<reference evidence="12" key="1">
    <citation type="journal article" date="2019" name="Int. J. Syst. Evol. Microbiol.">
        <title>The Global Catalogue of Microorganisms (GCM) 10K type strain sequencing project: providing services to taxonomists for standard genome sequencing and annotation.</title>
        <authorList>
            <consortium name="The Broad Institute Genomics Platform"/>
            <consortium name="The Broad Institute Genome Sequencing Center for Infectious Disease"/>
            <person name="Wu L."/>
            <person name="Ma J."/>
        </authorList>
    </citation>
    <scope>NUCLEOTIDE SEQUENCE [LARGE SCALE GENOMIC DNA]</scope>
    <source>
        <strain evidence="12">JCM 17250</strain>
    </source>
</reference>
<dbReference type="PANTHER" id="PTHR30460:SF0">
    <property type="entry name" value="MODERATE CONDUCTANCE MECHANOSENSITIVE CHANNEL YBIO"/>
    <property type="match status" value="1"/>
</dbReference>
<evidence type="ECO:0000256" key="2">
    <source>
        <dbReference type="ARBA" id="ARBA00008017"/>
    </source>
</evidence>
<dbReference type="Gene3D" id="3.30.70.100">
    <property type="match status" value="1"/>
</dbReference>
<evidence type="ECO:0000256" key="1">
    <source>
        <dbReference type="ARBA" id="ARBA00004651"/>
    </source>
</evidence>
<dbReference type="RefSeq" id="WP_344912043.1">
    <property type="nucleotide sequence ID" value="NZ_BAABDL010000085.1"/>
</dbReference>
<evidence type="ECO:0000256" key="4">
    <source>
        <dbReference type="ARBA" id="ARBA00022692"/>
    </source>
</evidence>
<evidence type="ECO:0000259" key="8">
    <source>
        <dbReference type="Pfam" id="PF00924"/>
    </source>
</evidence>
<dbReference type="Proteomes" id="UP001501734">
    <property type="component" value="Unassembled WGS sequence"/>
</dbReference>
<dbReference type="InterPro" id="IPR010920">
    <property type="entry name" value="LSM_dom_sf"/>
</dbReference>